<dbReference type="STRING" id="1071383.J7S3Q7"/>
<dbReference type="PANTHER" id="PTHR43982:SF6">
    <property type="entry name" value="UBIQUITIN CARBOXYL-TERMINAL HYDROLASE 2-RELATED"/>
    <property type="match status" value="1"/>
</dbReference>
<dbReference type="EC" id="3.4.19.12" evidence="3"/>
<gene>
    <name evidence="14" type="primary">KNAG0B04190</name>
    <name evidence="14" type="ordered locus">KNAG_0B04190</name>
</gene>
<dbReference type="Gene3D" id="3.90.70.10">
    <property type="entry name" value="Cysteine proteinases"/>
    <property type="match status" value="1"/>
</dbReference>
<dbReference type="CDD" id="cd02666">
    <property type="entry name" value="Peptidase_C19J"/>
    <property type="match status" value="1"/>
</dbReference>
<dbReference type="PROSITE" id="PS00973">
    <property type="entry name" value="USP_2"/>
    <property type="match status" value="1"/>
</dbReference>
<dbReference type="Proteomes" id="UP000006310">
    <property type="component" value="Chromosome 2"/>
</dbReference>
<protein>
    <recommendedName>
        <fullName evidence="8">Ubiquitin carboxyl-terminal hydrolase 2</fullName>
        <ecNumber evidence="3">3.4.19.12</ecNumber>
    </recommendedName>
    <alternativeName>
        <fullName evidence="10">Deubiquitinating enzyme 2</fullName>
    </alternativeName>
    <alternativeName>
        <fullName evidence="9">Ubiquitin thioesterase 2</fullName>
    </alternativeName>
    <alternativeName>
        <fullName evidence="11">Ubiquitin-specific-processing protease 2</fullName>
    </alternativeName>
</protein>
<reference evidence="14 15" key="1">
    <citation type="journal article" date="2011" name="Proc. Natl. Acad. Sci. U.S.A.">
        <title>Evolutionary erosion of yeast sex chromosomes by mating-type switching accidents.</title>
        <authorList>
            <person name="Gordon J.L."/>
            <person name="Armisen D."/>
            <person name="Proux-Wera E."/>
            <person name="Oheigeartaigh S.S."/>
            <person name="Byrne K.P."/>
            <person name="Wolfe K.H."/>
        </authorList>
    </citation>
    <scope>NUCLEOTIDE SEQUENCE [LARGE SCALE GENOMIC DNA]</scope>
    <source>
        <strain evidence="15">ATCC MYA-139 / BCRC 22969 / CBS 8797 / CCRC 22969 / KCTC 17520 / NBRC 10181 / NCYC 3082</strain>
    </source>
</reference>
<feature type="domain" description="USP" evidence="13">
    <location>
        <begin position="725"/>
        <end position="1244"/>
    </location>
</feature>
<dbReference type="AlphaFoldDB" id="J7S3Q7"/>
<organism evidence="14 15">
    <name type="scientific">Huiozyma naganishii (strain ATCC MYA-139 / BCRC 22969 / CBS 8797 / KCTC 17520 / NBRC 10181 / NCYC 3082 / Yp74L-3)</name>
    <name type="common">Yeast</name>
    <name type="synonym">Kazachstania naganishii</name>
    <dbReference type="NCBI Taxonomy" id="1071383"/>
    <lineage>
        <taxon>Eukaryota</taxon>
        <taxon>Fungi</taxon>
        <taxon>Dikarya</taxon>
        <taxon>Ascomycota</taxon>
        <taxon>Saccharomycotina</taxon>
        <taxon>Saccharomycetes</taxon>
        <taxon>Saccharomycetales</taxon>
        <taxon>Saccharomycetaceae</taxon>
        <taxon>Huiozyma</taxon>
    </lineage>
</organism>
<keyword evidence="7" id="KW-0788">Thiol protease</keyword>
<dbReference type="KEGG" id="kng:KNAG_0B04190"/>
<dbReference type="Pfam" id="PF13446">
    <property type="entry name" value="RPT"/>
    <property type="match status" value="2"/>
</dbReference>
<proteinExistence type="inferred from homology"/>
<dbReference type="OMA" id="MDIGDAY"/>
<evidence type="ECO:0000259" key="13">
    <source>
        <dbReference type="PROSITE" id="PS50235"/>
    </source>
</evidence>
<evidence type="ECO:0000256" key="1">
    <source>
        <dbReference type="ARBA" id="ARBA00000707"/>
    </source>
</evidence>
<evidence type="ECO:0000256" key="5">
    <source>
        <dbReference type="ARBA" id="ARBA00022786"/>
    </source>
</evidence>
<evidence type="ECO:0000256" key="10">
    <source>
        <dbReference type="ARBA" id="ARBA00042236"/>
    </source>
</evidence>
<dbReference type="PROSITE" id="PS50235">
    <property type="entry name" value="USP_3"/>
    <property type="match status" value="1"/>
</dbReference>
<keyword evidence="6" id="KW-0378">Hydrolase</keyword>
<dbReference type="eggNOG" id="KOG1863">
    <property type="taxonomic scope" value="Eukaryota"/>
</dbReference>
<keyword evidence="5" id="KW-0833">Ubl conjugation pathway</keyword>
<dbReference type="GO" id="GO:0016579">
    <property type="term" value="P:protein deubiquitination"/>
    <property type="evidence" value="ECO:0007669"/>
    <property type="project" value="EnsemblFungi"/>
</dbReference>
<evidence type="ECO:0000256" key="11">
    <source>
        <dbReference type="ARBA" id="ARBA00042737"/>
    </source>
</evidence>
<sequence length="1262" mass="144237">MGESINFATLNPANRGSSEETRSVEDSNNTRDTDVDMESSLKSVSPTDQLPDDGKHLLYTDLKNGSPMKTSDRLIDDILCDLSLNGQSQCLLSEQSQGILKLLPIIYSKQRQQLQNVSILGSLLDQVLFQTKFEYSSVSCPQHNKLQVFLGVLLNVSSSFESTDDVVRSPLFHLKVTVKTRSQLELYKKHAGVSQFFSVDSLHSYDKEDLGTFDPEDTRLIDYAIYVSSDTNKLVLIEIFHPEFNTSEEIESFTVDGIRKRYVDTCSRLDSLNPEDIPNQFDCLNTLYKTFKNPINKTDPSAPLQTIKASNPILNSHMNANWLTERYGFTLLPGENEDDEDEYEPPNFTTYIMDPKVRKMKECYIRKCLQLIFWAKLMIEVVDNTQRSKLAASSKSFKSLSGIAVQNTSKPLYQLFGESKNAFLNSNDQNYMWDTNYHFIALSASYHYNDRDIIMNYETYSVIDKGNIGIYFDAIQFIANRKGSYQLLAYCGKQNIVGHEALEAAMRAFKLDPAAIDINKLDISLLLSMYKHEQISNQNTSHLSDLKNALRVLAKFKDNRFVKFYVDHEPYKTVSQAYNELEVDESVDDDIIQTAYSIKVNDSPGLKIECIRALYTIAINKRSMALFNYLIEECPEFQDFYGPEKYSYEQALAIIQVNENASDEMILQIFQKKWNDEPLVEYDQFLSLKAALLKLCIEKNSKLISHFLTTGLIDPSCLPVENWPIGLNNIGNTCYLNSLLQYYFAIAPLRNYICSYQSTTESFEATDTDAKINRRIGGRQVCASEVERSIQFTYQLRDLFNGMIFSNSRCVSPTQELAYLAFSPSNIEVEFDAGSGIASESGGTFSLNGKDTDAPLTDMPLNEDVTMTEAGEPQLDDTGLLAPVEADVPVDQMKLAKEVINSSTKVAKIGSDQLENALELGRQQDVTECIGNVLYQLESASDPIKLDEDNEQYDLIKHLFYGKTRQDIVPLSNSTDVRSKYERFLSLLVNVSDHPKDIYDALDSYFMEEYLTLEEYGDVRRTVAITEFPTILQIQIQRVYYDRERFMPFKSIEPIPFNSTLYMDRYAATDDPVMLTKRRETSELKTRLRECKVRQQELLSRNDMGLSRKEAYTETMKMLQSDFLEQVPSVRGEDQTAVVSGLSDMVASIDEELVQLYTEIGQLETQIDHQFDSFQKVGYSLFAVFIHRGEASYGHYWVYVKDFKNSGIWRKYNDETVSEVPEEEVFNFTEGNNATPYFLVLVKQTHEQDIEPLHRIIDNTQR</sequence>
<dbReference type="InterPro" id="IPR044635">
    <property type="entry name" value="UBP14-like"/>
</dbReference>
<dbReference type="EMBL" id="HE978315">
    <property type="protein sequence ID" value="CCK68854.1"/>
    <property type="molecule type" value="Genomic_DNA"/>
</dbReference>
<dbReference type="InterPro" id="IPR001394">
    <property type="entry name" value="Peptidase_C19_UCH"/>
</dbReference>
<evidence type="ECO:0000256" key="12">
    <source>
        <dbReference type="SAM" id="MobiDB-lite"/>
    </source>
</evidence>
<keyword evidence="4" id="KW-0645">Protease</keyword>
<dbReference type="GO" id="GO:0010636">
    <property type="term" value="P:positive regulation of mitochondrial fusion"/>
    <property type="evidence" value="ECO:0007669"/>
    <property type="project" value="EnsemblFungi"/>
</dbReference>
<name>J7S3Q7_HUIN7</name>
<dbReference type="Pfam" id="PF00443">
    <property type="entry name" value="UCH"/>
    <property type="match status" value="1"/>
</dbReference>
<evidence type="ECO:0000256" key="9">
    <source>
        <dbReference type="ARBA" id="ARBA00041732"/>
    </source>
</evidence>
<evidence type="ECO:0000256" key="3">
    <source>
        <dbReference type="ARBA" id="ARBA00012759"/>
    </source>
</evidence>
<dbReference type="SUPFAM" id="SSF54001">
    <property type="entry name" value="Cysteine proteinases"/>
    <property type="match status" value="1"/>
</dbReference>
<dbReference type="GO" id="GO:0004843">
    <property type="term" value="F:cysteine-type deubiquitinase activity"/>
    <property type="evidence" value="ECO:0007669"/>
    <property type="project" value="UniProtKB-EC"/>
</dbReference>
<comment type="catalytic activity">
    <reaction evidence="1">
        <text>Thiol-dependent hydrolysis of ester, thioester, amide, peptide and isopeptide bonds formed by the C-terminal Gly of ubiquitin (a 76-residue protein attached to proteins as an intracellular targeting signal).</text>
        <dbReference type="EC" id="3.4.19.12"/>
    </reaction>
</comment>
<evidence type="ECO:0000313" key="15">
    <source>
        <dbReference type="Proteomes" id="UP000006310"/>
    </source>
</evidence>
<evidence type="ECO:0000256" key="2">
    <source>
        <dbReference type="ARBA" id="ARBA00009085"/>
    </source>
</evidence>
<dbReference type="GO" id="GO:0010992">
    <property type="term" value="P:ubiquitin recycling"/>
    <property type="evidence" value="ECO:0007669"/>
    <property type="project" value="EnsemblFungi"/>
</dbReference>
<dbReference type="RefSeq" id="XP_022463100.1">
    <property type="nucleotide sequence ID" value="XM_022606401.1"/>
</dbReference>
<dbReference type="GO" id="GO:0043161">
    <property type="term" value="P:proteasome-mediated ubiquitin-dependent protein catabolic process"/>
    <property type="evidence" value="ECO:0007669"/>
    <property type="project" value="InterPro"/>
</dbReference>
<dbReference type="GO" id="GO:0070301">
    <property type="term" value="P:cellular response to hydrogen peroxide"/>
    <property type="evidence" value="ECO:0007669"/>
    <property type="project" value="EnsemblFungi"/>
</dbReference>
<dbReference type="GO" id="GO:0061578">
    <property type="term" value="F:K63-linked deubiquitinase activity"/>
    <property type="evidence" value="ECO:0007669"/>
    <property type="project" value="EnsemblFungi"/>
</dbReference>
<evidence type="ECO:0000256" key="7">
    <source>
        <dbReference type="ARBA" id="ARBA00022807"/>
    </source>
</evidence>
<keyword evidence="15" id="KW-1185">Reference proteome</keyword>
<dbReference type="GO" id="GO:0043162">
    <property type="term" value="P:ubiquitin-dependent protein catabolic process via the multivesicular body sorting pathway"/>
    <property type="evidence" value="ECO:0007669"/>
    <property type="project" value="EnsemblFungi"/>
</dbReference>
<dbReference type="GeneID" id="34524504"/>
<dbReference type="InterPro" id="IPR025305">
    <property type="entry name" value="UCH_repeat_domain"/>
</dbReference>
<dbReference type="HOGENOM" id="CLU_003155_1_0_1"/>
<feature type="region of interest" description="Disordered" evidence="12">
    <location>
        <begin position="1"/>
        <end position="62"/>
    </location>
</feature>
<feature type="compositionally biased region" description="Basic and acidic residues" evidence="12">
    <location>
        <begin position="17"/>
        <end position="34"/>
    </location>
</feature>
<dbReference type="InterPro" id="IPR018200">
    <property type="entry name" value="USP_CS"/>
</dbReference>
<dbReference type="PANTHER" id="PTHR43982">
    <property type="entry name" value="UBIQUITIN CARBOXYL-TERMINAL HYDROLASE"/>
    <property type="match status" value="1"/>
</dbReference>
<evidence type="ECO:0000313" key="14">
    <source>
        <dbReference type="EMBL" id="CCK68854.1"/>
    </source>
</evidence>
<dbReference type="PROSITE" id="PS00972">
    <property type="entry name" value="USP_1"/>
    <property type="match status" value="1"/>
</dbReference>
<accession>J7S3Q7</accession>
<evidence type="ECO:0000256" key="6">
    <source>
        <dbReference type="ARBA" id="ARBA00022801"/>
    </source>
</evidence>
<dbReference type="FunFam" id="3.90.70.10:FF:000176">
    <property type="entry name" value="Ubiquitin-specific protease"/>
    <property type="match status" value="1"/>
</dbReference>
<dbReference type="GO" id="GO:0070628">
    <property type="term" value="F:proteasome binding"/>
    <property type="evidence" value="ECO:0007669"/>
    <property type="project" value="TreeGrafter"/>
</dbReference>
<evidence type="ECO:0000256" key="4">
    <source>
        <dbReference type="ARBA" id="ARBA00022670"/>
    </source>
</evidence>
<dbReference type="InterPro" id="IPR038765">
    <property type="entry name" value="Papain-like_cys_pep_sf"/>
</dbReference>
<feature type="compositionally biased region" description="Polar residues" evidence="12">
    <location>
        <begin position="1"/>
        <end position="16"/>
    </location>
</feature>
<dbReference type="InterPro" id="IPR028889">
    <property type="entry name" value="USP"/>
</dbReference>
<reference evidence="15" key="2">
    <citation type="submission" date="2012-08" db="EMBL/GenBank/DDBJ databases">
        <title>Genome sequence of Kazachstania naganishii.</title>
        <authorList>
            <person name="Gordon J.L."/>
            <person name="Armisen D."/>
            <person name="Proux-Wera E."/>
            <person name="OhEigeartaigh S.S."/>
            <person name="Byrne K.P."/>
            <person name="Wolfe K.H."/>
        </authorList>
    </citation>
    <scope>NUCLEOTIDE SEQUENCE [LARGE SCALE GENOMIC DNA]</scope>
    <source>
        <strain evidence="15">ATCC MYA-139 / BCRC 22969 / CBS 8797 / CCRC 22969 / KCTC 17520 / NBRC 10181 / NCYC 3082</strain>
    </source>
</reference>
<dbReference type="GO" id="GO:0061136">
    <property type="term" value="P:regulation of proteasomal protein catabolic process"/>
    <property type="evidence" value="ECO:0007669"/>
    <property type="project" value="TreeGrafter"/>
</dbReference>
<dbReference type="OrthoDB" id="2420415at2759"/>
<evidence type="ECO:0000256" key="8">
    <source>
        <dbReference type="ARBA" id="ARBA00040966"/>
    </source>
</evidence>
<comment type="similarity">
    <text evidence="2">Belongs to the peptidase C19 family.</text>
</comment>